<dbReference type="AlphaFoldDB" id="A0A5C7AJG2"/>
<dbReference type="Proteomes" id="UP000321935">
    <property type="component" value="Unassembled WGS sequence"/>
</dbReference>
<dbReference type="OrthoDB" id="9800162at2"/>
<proteinExistence type="predicted"/>
<evidence type="ECO:0000313" key="2">
    <source>
        <dbReference type="Proteomes" id="UP000321935"/>
    </source>
</evidence>
<name>A0A5C7AJG2_9BACT</name>
<accession>A0A5C7AJG2</accession>
<evidence type="ECO:0000313" key="1">
    <source>
        <dbReference type="EMBL" id="TXE08846.1"/>
    </source>
</evidence>
<protein>
    <submittedName>
        <fullName evidence="1">Uncharacterized protein</fullName>
    </submittedName>
</protein>
<gene>
    <name evidence="1" type="ORF">ESV85_13565</name>
</gene>
<sequence>MAYLNSPRLTFSGQFQADPSTVNNDPTHFNNETFKPEYQKFSDGDNPNGWWNPEGTGSWRFLSCGVKSVTYMDGTSTSNPADDPIIGMTIMDSSSKVAGKIVDLDTQQQMVSALWGLVVRLVSGDKEIIKSDYEVASFTNIWMARAPKLGGDTRAAAIFQSVLTNISWDIDSCNSRYLNELYSVSKDKLSIQFTTDLYDMDHTSPQFTIGRIVGSIGPYFEGEPTHITIGRPLVPQNPSTTNYANAIVDSKLNQLVLDLANSFQINPDGKLIDNSNLQLAVNKGENGNDDLIAIGEIILNDADWYGIKSGINTIALGDKTSLVEQYPLVILDSEKNILFRESIEYVCADKFVFYLNPNEKCQVDLYASKLGQPLAGKEIEFQLIDIPFGPTPPVAGVPKSTIKLPTPITSDASGKAVLTIKADDPGNPRGYIDGQVFGVAYNFSDAYFSDCNQSNFISLLVFDSVDPSKIANPSWEDILPIMQQYSNLYPLMSKGIFNLADQTIVDQNAEILKFVFSKDRKDPNYMPATRDLSRDKSSMIINYLDSVLNQAGVKDSITFKKL</sequence>
<dbReference type="RefSeq" id="WP_146918477.1">
    <property type="nucleotide sequence ID" value="NZ_VORW01000009.1"/>
</dbReference>
<organism evidence="1 2">
    <name type="scientific">Algoriphagus aquimarinus</name>
    <dbReference type="NCBI Taxonomy" id="237018"/>
    <lineage>
        <taxon>Bacteria</taxon>
        <taxon>Pseudomonadati</taxon>
        <taxon>Bacteroidota</taxon>
        <taxon>Cytophagia</taxon>
        <taxon>Cytophagales</taxon>
        <taxon>Cyclobacteriaceae</taxon>
        <taxon>Algoriphagus</taxon>
    </lineage>
</organism>
<dbReference type="EMBL" id="VORW01000009">
    <property type="protein sequence ID" value="TXE08846.1"/>
    <property type="molecule type" value="Genomic_DNA"/>
</dbReference>
<comment type="caution">
    <text evidence="1">The sequence shown here is derived from an EMBL/GenBank/DDBJ whole genome shotgun (WGS) entry which is preliminary data.</text>
</comment>
<reference evidence="1 2" key="1">
    <citation type="submission" date="2019-08" db="EMBL/GenBank/DDBJ databases">
        <title>Genomes sequence of Algoriphagus aquimarinus ACAM450.</title>
        <authorList>
            <person name="Bowman J.P."/>
        </authorList>
    </citation>
    <scope>NUCLEOTIDE SEQUENCE [LARGE SCALE GENOMIC DNA]</scope>
    <source>
        <strain evidence="1 2">ACAM 450</strain>
    </source>
</reference>